<dbReference type="EMBL" id="QRIN01000016">
    <property type="protein sequence ID" value="RHG67084.1"/>
    <property type="molecule type" value="Genomic_DNA"/>
</dbReference>
<evidence type="ECO:0000313" key="2">
    <source>
        <dbReference type="Proteomes" id="UP000286501"/>
    </source>
</evidence>
<dbReference type="Proteomes" id="UP000286501">
    <property type="component" value="Unassembled WGS sequence"/>
</dbReference>
<organism evidence="1 2">
    <name type="scientific">Segatella copri</name>
    <dbReference type="NCBI Taxonomy" id="165179"/>
    <lineage>
        <taxon>Bacteria</taxon>
        <taxon>Pseudomonadati</taxon>
        <taxon>Bacteroidota</taxon>
        <taxon>Bacteroidia</taxon>
        <taxon>Bacteroidales</taxon>
        <taxon>Prevotellaceae</taxon>
        <taxon>Segatella</taxon>
    </lineage>
</organism>
<proteinExistence type="predicted"/>
<reference evidence="1 2" key="1">
    <citation type="submission" date="2018-08" db="EMBL/GenBank/DDBJ databases">
        <title>A genome reference for cultivated species of the human gut microbiota.</title>
        <authorList>
            <person name="Zou Y."/>
            <person name="Xue W."/>
            <person name="Luo G."/>
        </authorList>
    </citation>
    <scope>NUCLEOTIDE SEQUENCE [LARGE SCALE GENOMIC DNA]</scope>
    <source>
        <strain evidence="1 2">AM22-1</strain>
    </source>
</reference>
<gene>
    <name evidence="1" type="ORF">DW250_05365</name>
</gene>
<accession>A0A3R6HH57</accession>
<evidence type="ECO:0000313" key="1">
    <source>
        <dbReference type="EMBL" id="RHG67084.1"/>
    </source>
</evidence>
<sequence>MIRAMKKVKYVIKATKFKDNTYEDVVFENQPLSQKQETFSDVKHILDLDFENALDEGKKVQYDGVELDIFNEDGTILKEWIQDVA</sequence>
<dbReference type="AlphaFoldDB" id="A0A3R6HH57"/>
<name>A0A3R6HH57_9BACT</name>
<comment type="caution">
    <text evidence="1">The sequence shown here is derived from an EMBL/GenBank/DDBJ whole genome shotgun (WGS) entry which is preliminary data.</text>
</comment>
<protein>
    <submittedName>
        <fullName evidence="1">Uncharacterized protein</fullName>
    </submittedName>
</protein>